<comment type="caution">
    <text evidence="2">The sequence shown here is derived from an EMBL/GenBank/DDBJ whole genome shotgun (WGS) entry which is preliminary data.</text>
</comment>
<protein>
    <submittedName>
        <fullName evidence="2">Uncharacterized protein</fullName>
    </submittedName>
</protein>
<sequence length="439" mass="48916">MTLLSGTRECDLGPEHGLWWMSNKLTAIVIHPFACFRYKTRTWFRCWFSFPTLTGSLRSPFFTQMGPYYSRKKHPYGFTHDDFKIQNLSNIFKLQKKPKAHQAAVDNLKALQAERMDLELTSTEQPQALDEAVSQFKGTFPSLFLVEPEKREYAVKHFLMTLHQAARSSARTGKKGKGKGSSSQASHTSTASAMVTRSAEDNLVSGHGSVMELTENEEDGDDDELDQLSVFDRTSPSLDYNRAKTEESTYVASAIASLGRQNRPRVIRKPLAPLFGSRKGWAPPISQTLAKPSPTPIVRPQHIAFQPPPPTQIPVMGTSVSQKVGNQVTISISMGAHGANTPAEPTTETGANFIYEFLSTCQPPLTTLLPKFMKRGCGSQYFMRGISTWDVASRRALLEAIVMEPVDDGNVYAGQKLPPIMVDILEHQFTKYFLQHQPA</sequence>
<evidence type="ECO:0000313" key="3">
    <source>
        <dbReference type="Proteomes" id="UP000567179"/>
    </source>
</evidence>
<reference evidence="2 3" key="1">
    <citation type="journal article" date="2020" name="ISME J.">
        <title>Uncovering the hidden diversity of litter-decomposition mechanisms in mushroom-forming fungi.</title>
        <authorList>
            <person name="Floudas D."/>
            <person name="Bentzer J."/>
            <person name="Ahren D."/>
            <person name="Johansson T."/>
            <person name="Persson P."/>
            <person name="Tunlid A."/>
        </authorList>
    </citation>
    <scope>NUCLEOTIDE SEQUENCE [LARGE SCALE GENOMIC DNA]</scope>
    <source>
        <strain evidence="2 3">CBS 101986</strain>
    </source>
</reference>
<keyword evidence="3" id="KW-1185">Reference proteome</keyword>
<evidence type="ECO:0000313" key="2">
    <source>
        <dbReference type="EMBL" id="KAF5327196.1"/>
    </source>
</evidence>
<dbReference type="EMBL" id="JAACJJ010000014">
    <property type="protein sequence ID" value="KAF5327196.1"/>
    <property type="molecule type" value="Genomic_DNA"/>
</dbReference>
<proteinExistence type="predicted"/>
<accession>A0A8H5BQH7</accession>
<gene>
    <name evidence="2" type="ORF">D9619_004709</name>
</gene>
<feature type="region of interest" description="Disordered" evidence="1">
    <location>
        <begin position="166"/>
        <end position="194"/>
    </location>
</feature>
<name>A0A8H5BQH7_9AGAR</name>
<dbReference type="AlphaFoldDB" id="A0A8H5BQH7"/>
<organism evidence="2 3">
    <name type="scientific">Psilocybe cf. subviscida</name>
    <dbReference type="NCBI Taxonomy" id="2480587"/>
    <lineage>
        <taxon>Eukaryota</taxon>
        <taxon>Fungi</taxon>
        <taxon>Dikarya</taxon>
        <taxon>Basidiomycota</taxon>
        <taxon>Agaricomycotina</taxon>
        <taxon>Agaricomycetes</taxon>
        <taxon>Agaricomycetidae</taxon>
        <taxon>Agaricales</taxon>
        <taxon>Agaricineae</taxon>
        <taxon>Strophariaceae</taxon>
        <taxon>Psilocybe</taxon>
    </lineage>
</organism>
<dbReference type="Proteomes" id="UP000567179">
    <property type="component" value="Unassembled WGS sequence"/>
</dbReference>
<feature type="compositionally biased region" description="Low complexity" evidence="1">
    <location>
        <begin position="180"/>
        <end position="193"/>
    </location>
</feature>
<evidence type="ECO:0000256" key="1">
    <source>
        <dbReference type="SAM" id="MobiDB-lite"/>
    </source>
</evidence>